<proteinExistence type="predicted"/>
<gene>
    <name evidence="2" type="ORF">RI543_001321</name>
</gene>
<sequence length="249" mass="27033">MRVKLLNILWFLLVSVFSIASADIAQLITKDGVIYSYAVRTKTLQPATVLVSTSYYTTVQVRQITLANNEVTSTTEHITTQATIITSIPAVLANQESSNDVITTAAAQDVADPQYTSVPQISSTTTISPVSATESQVMDVKSSQYTSTLSSSQVNTLIPSQTITLTPQASSSYSRILTTITPTPQSTSVSNTQSILITSVNSEDRVCYVYYEDDEYYSTYYITGPSQTIDAASTITSTRTKTIYQTISS</sequence>
<keyword evidence="1" id="KW-0732">Signal</keyword>
<evidence type="ECO:0000313" key="3">
    <source>
        <dbReference type="Proteomes" id="UP001306508"/>
    </source>
</evidence>
<evidence type="ECO:0000313" key="2">
    <source>
        <dbReference type="EMBL" id="KAK5780934.1"/>
    </source>
</evidence>
<evidence type="ECO:0000256" key="1">
    <source>
        <dbReference type="SAM" id="SignalP"/>
    </source>
</evidence>
<protein>
    <submittedName>
        <fullName evidence="2">Uncharacterized protein</fullName>
    </submittedName>
</protein>
<keyword evidence="3" id="KW-1185">Reference proteome</keyword>
<dbReference type="EMBL" id="JAWIZZ010000038">
    <property type="protein sequence ID" value="KAK5780934.1"/>
    <property type="molecule type" value="Genomic_DNA"/>
</dbReference>
<dbReference type="Proteomes" id="UP001306508">
    <property type="component" value="Unassembled WGS sequence"/>
</dbReference>
<accession>A0AAN7W4E0</accession>
<reference evidence="3" key="1">
    <citation type="submission" date="2023-07" db="EMBL/GenBank/DDBJ databases">
        <title>A draft genome of Kazachstania heterogenica Y-27499.</title>
        <authorList>
            <person name="Donic C."/>
            <person name="Kralova J.S."/>
            <person name="Fidel L."/>
            <person name="Ben-Dor S."/>
            <person name="Jung S."/>
        </authorList>
    </citation>
    <scope>NUCLEOTIDE SEQUENCE [LARGE SCALE GENOMIC DNA]</scope>
    <source>
        <strain evidence="3">Y27499</strain>
    </source>
</reference>
<dbReference type="AlphaFoldDB" id="A0AAN7W4E0"/>
<name>A0AAN7W4E0_9SACH</name>
<feature type="signal peptide" evidence="1">
    <location>
        <begin position="1"/>
        <end position="22"/>
    </location>
</feature>
<comment type="caution">
    <text evidence="2">The sequence shown here is derived from an EMBL/GenBank/DDBJ whole genome shotgun (WGS) entry which is preliminary data.</text>
</comment>
<dbReference type="InterPro" id="IPR026225">
    <property type="entry name" value="DSE2"/>
</dbReference>
<feature type="chain" id="PRO_5042872446" evidence="1">
    <location>
        <begin position="23"/>
        <end position="249"/>
    </location>
</feature>
<dbReference type="PRINTS" id="PR02066">
    <property type="entry name" value="DSEPROTEIN2"/>
</dbReference>
<organism evidence="2 3">
    <name type="scientific">Arxiozyma heterogenica</name>
    <dbReference type="NCBI Taxonomy" id="278026"/>
    <lineage>
        <taxon>Eukaryota</taxon>
        <taxon>Fungi</taxon>
        <taxon>Dikarya</taxon>
        <taxon>Ascomycota</taxon>
        <taxon>Saccharomycotina</taxon>
        <taxon>Saccharomycetes</taxon>
        <taxon>Saccharomycetales</taxon>
        <taxon>Saccharomycetaceae</taxon>
        <taxon>Arxiozyma</taxon>
    </lineage>
</organism>